<accession>A0ABU7CHR7</accession>
<name>A0ABU7CHR7_9TELE</name>
<proteinExistence type="predicted"/>
<organism evidence="1 2">
    <name type="scientific">Ataeniobius toweri</name>
    <dbReference type="NCBI Taxonomy" id="208326"/>
    <lineage>
        <taxon>Eukaryota</taxon>
        <taxon>Metazoa</taxon>
        <taxon>Chordata</taxon>
        <taxon>Craniata</taxon>
        <taxon>Vertebrata</taxon>
        <taxon>Euteleostomi</taxon>
        <taxon>Actinopterygii</taxon>
        <taxon>Neopterygii</taxon>
        <taxon>Teleostei</taxon>
        <taxon>Neoteleostei</taxon>
        <taxon>Acanthomorphata</taxon>
        <taxon>Ovalentaria</taxon>
        <taxon>Atherinomorphae</taxon>
        <taxon>Cyprinodontiformes</taxon>
        <taxon>Goodeidae</taxon>
        <taxon>Ataeniobius</taxon>
    </lineage>
</organism>
<dbReference type="Proteomes" id="UP001345963">
    <property type="component" value="Unassembled WGS sequence"/>
</dbReference>
<dbReference type="EMBL" id="JAHUTI010089573">
    <property type="protein sequence ID" value="MED6261084.1"/>
    <property type="molecule type" value="Genomic_DNA"/>
</dbReference>
<sequence length="143" mass="16656">MKRWGRHAAQVARVRTRIRDTCVKDWSLCIWAAYTPHAVPRVCRICKATLTDIIRHFDENGARPRLRKKSQRPQDLHFKKCKPSRGEEDCAIKKQQDHLQLVQKERAVYNEMTAASKKTCDNYQLSIDPSPPSTLMPKDLVWS</sequence>
<keyword evidence="2" id="KW-1185">Reference proteome</keyword>
<evidence type="ECO:0000313" key="1">
    <source>
        <dbReference type="EMBL" id="MED6261084.1"/>
    </source>
</evidence>
<gene>
    <name evidence="1" type="ORF">ATANTOWER_000620</name>
</gene>
<comment type="caution">
    <text evidence="1">The sequence shown here is derived from an EMBL/GenBank/DDBJ whole genome shotgun (WGS) entry which is preliminary data.</text>
</comment>
<protein>
    <submittedName>
        <fullName evidence="1">Uncharacterized protein</fullName>
    </submittedName>
</protein>
<evidence type="ECO:0000313" key="2">
    <source>
        <dbReference type="Proteomes" id="UP001345963"/>
    </source>
</evidence>
<reference evidence="1 2" key="1">
    <citation type="submission" date="2021-07" db="EMBL/GenBank/DDBJ databases">
        <authorList>
            <person name="Palmer J.M."/>
        </authorList>
    </citation>
    <scope>NUCLEOTIDE SEQUENCE [LARGE SCALE GENOMIC DNA]</scope>
    <source>
        <strain evidence="1 2">AT_MEX2019</strain>
        <tissue evidence="1">Muscle</tissue>
    </source>
</reference>